<dbReference type="Proteomes" id="UP000223913">
    <property type="component" value="Unassembled WGS sequence"/>
</dbReference>
<dbReference type="PANTHER" id="PTHR37299">
    <property type="entry name" value="TRANSCRIPTIONAL REGULATOR-RELATED"/>
    <property type="match status" value="1"/>
</dbReference>
<protein>
    <recommendedName>
        <fullName evidence="2">Response regulatory domain-containing protein</fullName>
    </recommendedName>
</protein>
<feature type="modified residue" description="4-aspartylphosphate" evidence="1">
    <location>
        <position position="55"/>
    </location>
</feature>
<dbReference type="GO" id="GO:0003677">
    <property type="term" value="F:DNA binding"/>
    <property type="evidence" value="ECO:0007669"/>
    <property type="project" value="InterPro"/>
</dbReference>
<proteinExistence type="predicted"/>
<dbReference type="Pfam" id="PF00072">
    <property type="entry name" value="Response_reg"/>
    <property type="match status" value="1"/>
</dbReference>
<dbReference type="PANTHER" id="PTHR37299:SF1">
    <property type="entry name" value="STAGE 0 SPORULATION PROTEIN A HOMOLOG"/>
    <property type="match status" value="1"/>
</dbReference>
<dbReference type="AlphaFoldDB" id="A0A2D0N2L4"/>
<dbReference type="Gene3D" id="3.40.50.2300">
    <property type="match status" value="1"/>
</dbReference>
<dbReference type="Gene3D" id="2.40.50.1020">
    <property type="entry name" value="LytTr DNA-binding domain"/>
    <property type="match status" value="1"/>
</dbReference>
<keyword evidence="1" id="KW-0597">Phosphoprotein</keyword>
<gene>
    <name evidence="3" type="ORF">CRP01_34270</name>
</gene>
<evidence type="ECO:0000313" key="3">
    <source>
        <dbReference type="EMBL" id="PHN01973.1"/>
    </source>
</evidence>
<dbReference type="SUPFAM" id="SSF52172">
    <property type="entry name" value="CheY-like"/>
    <property type="match status" value="1"/>
</dbReference>
<feature type="domain" description="Response regulatory" evidence="2">
    <location>
        <begin position="3"/>
        <end position="118"/>
    </location>
</feature>
<sequence>MLTAILVDDEKDSLTTLTTDLKYYCPQVEIIAACSTPLEALKTITREEVDIVFLDIRMPGLTGFELLKIIGEIDFFVIFITSSEDHANAVEAFGIRNANYLPKPIDGDRLIEAVKRVELQKSLQLQVQEPSEAGTDLSIVTSRSSIKWTVFQDSTDYIFVRNDDIIYFQSDGDHAKLFVDQPEYYGVKTADKYIHINDGLGRTADRLRSHHVFYRIHNKYLINLNHVVRVETHSTQRMVHLSNGTQLQVAINRMQDFLTTLRTIR</sequence>
<dbReference type="InterPro" id="IPR007492">
    <property type="entry name" value="LytTR_DNA-bd_dom"/>
</dbReference>
<dbReference type="RefSeq" id="WP_099154596.1">
    <property type="nucleotide sequence ID" value="NZ_PDUD01000046.1"/>
</dbReference>
<dbReference type="SMART" id="SM00448">
    <property type="entry name" value="REC"/>
    <property type="match status" value="1"/>
</dbReference>
<reference evidence="3 4" key="1">
    <citation type="submission" date="2017-10" db="EMBL/GenBank/DDBJ databases">
        <title>The draft genome sequence of Lewinella nigricans NBRC 102662.</title>
        <authorList>
            <person name="Wang K."/>
        </authorList>
    </citation>
    <scope>NUCLEOTIDE SEQUENCE [LARGE SCALE GENOMIC DNA]</scope>
    <source>
        <strain evidence="3 4">NBRC 102662</strain>
    </source>
</reference>
<accession>A0A2D0N2L4</accession>
<dbReference type="Pfam" id="PF04397">
    <property type="entry name" value="LytTR"/>
    <property type="match status" value="1"/>
</dbReference>
<dbReference type="EMBL" id="PDUD01000046">
    <property type="protein sequence ID" value="PHN01973.1"/>
    <property type="molecule type" value="Genomic_DNA"/>
</dbReference>
<dbReference type="SMART" id="SM00850">
    <property type="entry name" value="LytTR"/>
    <property type="match status" value="1"/>
</dbReference>
<organism evidence="3 4">
    <name type="scientific">Flavilitoribacter nigricans (strain ATCC 23147 / DSM 23189 / NBRC 102662 / NCIMB 1420 / SS-2)</name>
    <name type="common">Lewinella nigricans</name>
    <dbReference type="NCBI Taxonomy" id="1122177"/>
    <lineage>
        <taxon>Bacteria</taxon>
        <taxon>Pseudomonadati</taxon>
        <taxon>Bacteroidota</taxon>
        <taxon>Saprospiria</taxon>
        <taxon>Saprospirales</taxon>
        <taxon>Lewinellaceae</taxon>
        <taxon>Flavilitoribacter</taxon>
    </lineage>
</organism>
<dbReference type="PROSITE" id="PS50110">
    <property type="entry name" value="RESPONSE_REGULATORY"/>
    <property type="match status" value="1"/>
</dbReference>
<dbReference type="OrthoDB" id="2168082at2"/>
<comment type="caution">
    <text evidence="3">The sequence shown here is derived from an EMBL/GenBank/DDBJ whole genome shotgun (WGS) entry which is preliminary data.</text>
</comment>
<dbReference type="InterPro" id="IPR011006">
    <property type="entry name" value="CheY-like_superfamily"/>
</dbReference>
<evidence type="ECO:0000313" key="4">
    <source>
        <dbReference type="Proteomes" id="UP000223913"/>
    </source>
</evidence>
<dbReference type="GO" id="GO:0000156">
    <property type="term" value="F:phosphorelay response regulator activity"/>
    <property type="evidence" value="ECO:0007669"/>
    <property type="project" value="InterPro"/>
</dbReference>
<dbReference type="InterPro" id="IPR046947">
    <property type="entry name" value="LytR-like"/>
</dbReference>
<evidence type="ECO:0000256" key="1">
    <source>
        <dbReference type="PROSITE-ProRule" id="PRU00169"/>
    </source>
</evidence>
<name>A0A2D0N2L4_FLAN2</name>
<dbReference type="InterPro" id="IPR001789">
    <property type="entry name" value="Sig_transdc_resp-reg_receiver"/>
</dbReference>
<keyword evidence="4" id="KW-1185">Reference proteome</keyword>
<evidence type="ECO:0000259" key="2">
    <source>
        <dbReference type="PROSITE" id="PS50110"/>
    </source>
</evidence>